<feature type="domain" description="Outer membrane protein beta-barrel" evidence="2">
    <location>
        <begin position="33"/>
        <end position="205"/>
    </location>
</feature>
<proteinExistence type="predicted"/>
<reference evidence="3 4" key="1">
    <citation type="submission" date="2021-03" db="EMBL/GenBank/DDBJ databases">
        <title>novel species isolated from a fishpond in China.</title>
        <authorList>
            <person name="Lu H."/>
            <person name="Cai Z."/>
        </authorList>
    </citation>
    <scope>NUCLEOTIDE SEQUENCE [LARGE SCALE GENOMIC DNA]</scope>
    <source>
        <strain evidence="3 4">H41</strain>
    </source>
</reference>
<keyword evidence="4" id="KW-1185">Reference proteome</keyword>
<dbReference type="RefSeq" id="WP_206579395.1">
    <property type="nucleotide sequence ID" value="NZ_JAFKCT010000008.1"/>
</dbReference>
<dbReference type="InterPro" id="IPR025665">
    <property type="entry name" value="Beta-barrel_OMP_2"/>
</dbReference>
<accession>A0ABS3C664</accession>
<evidence type="ECO:0000313" key="3">
    <source>
        <dbReference type="EMBL" id="MBN7812614.1"/>
    </source>
</evidence>
<name>A0ABS3C664_9BACT</name>
<protein>
    <submittedName>
        <fullName evidence="3">Outer membrane beta-barrel protein</fullName>
    </submittedName>
</protein>
<feature type="signal peptide" evidence="1">
    <location>
        <begin position="1"/>
        <end position="20"/>
    </location>
</feature>
<gene>
    <name evidence="3" type="ORF">J0A68_16790</name>
</gene>
<feature type="chain" id="PRO_5045048611" evidence="1">
    <location>
        <begin position="21"/>
        <end position="235"/>
    </location>
</feature>
<evidence type="ECO:0000256" key="1">
    <source>
        <dbReference type="SAM" id="SignalP"/>
    </source>
</evidence>
<dbReference type="Pfam" id="PF13568">
    <property type="entry name" value="OMP_b-brl_2"/>
    <property type="match status" value="1"/>
</dbReference>
<dbReference type="EMBL" id="JAFKCT010000008">
    <property type="protein sequence ID" value="MBN7812614.1"/>
    <property type="molecule type" value="Genomic_DNA"/>
</dbReference>
<organism evidence="3 4">
    <name type="scientific">Algoriphagus oliviformis</name>
    <dbReference type="NCBI Taxonomy" id="2811231"/>
    <lineage>
        <taxon>Bacteria</taxon>
        <taxon>Pseudomonadati</taxon>
        <taxon>Bacteroidota</taxon>
        <taxon>Cytophagia</taxon>
        <taxon>Cytophagales</taxon>
        <taxon>Cyclobacteriaceae</taxon>
        <taxon>Algoriphagus</taxon>
    </lineage>
</organism>
<dbReference type="Proteomes" id="UP000664317">
    <property type="component" value="Unassembled WGS sequence"/>
</dbReference>
<keyword evidence="1" id="KW-0732">Signal</keyword>
<sequence>MNRFLLVFLFVFLVSFSAQAQLLIVALFGDQLNSGKIEFGLDGGYNRSWYLARKDAKGLNNFNLGFFFHIKMTESSTGFISTGVHVKSNVGASGMPTYSIGDADFDEVYAEGELITKVNVFYVPIMWQQRLGKLYVEAGIQPGMRAKAFDYFRIEDYGGDLEYQRDVRDDYTRLDFGMVGGLGYRLKKGPVSSSIGVNYYAGIVDVYKPDTYHLKNSSLYVYGRIPIGAGASKEK</sequence>
<evidence type="ECO:0000259" key="2">
    <source>
        <dbReference type="Pfam" id="PF13568"/>
    </source>
</evidence>
<comment type="caution">
    <text evidence="3">The sequence shown here is derived from an EMBL/GenBank/DDBJ whole genome shotgun (WGS) entry which is preliminary data.</text>
</comment>
<evidence type="ECO:0000313" key="4">
    <source>
        <dbReference type="Proteomes" id="UP000664317"/>
    </source>
</evidence>